<dbReference type="OrthoDB" id="3552888at2759"/>
<reference evidence="2 3" key="1">
    <citation type="submission" date="2016-03" db="EMBL/GenBank/DDBJ databases">
        <authorList>
            <person name="Ploux O."/>
        </authorList>
    </citation>
    <scope>NUCLEOTIDE SEQUENCE [LARGE SCALE GENOMIC DNA]</scope>
    <source>
        <strain evidence="2 3">UAMH 11012</strain>
    </source>
</reference>
<feature type="chain" id="PRO_5009875200" evidence="1">
    <location>
        <begin position="22"/>
        <end position="213"/>
    </location>
</feature>
<sequence>MMFATTIMALVGLSALPMALAGVAPLPKGLSVRTEASLPYPLGVMTVTGTVGGHEIQLNGTIQDVYAQVKKAHPDFDAGALVNAHKLAIREDEDGLVGRNKIQPGLCCPFAGQNWNWADAGRIQEGVQYLDHVQALCGVGPRSCVRVSCSWRSAIYLCNDNDYGITPNCGYIGSYASDLINQCVLYNPIGQGYVCGQEFDTDRYNVIVREDSC</sequence>
<feature type="signal peptide" evidence="1">
    <location>
        <begin position="1"/>
        <end position="21"/>
    </location>
</feature>
<protein>
    <submittedName>
        <fullName evidence="2">Uncharacterized protein</fullName>
    </submittedName>
</protein>
<gene>
    <name evidence="2" type="ORF">PAC_06052</name>
</gene>
<dbReference type="EMBL" id="FJOG01000007">
    <property type="protein sequence ID" value="CZR56164.1"/>
    <property type="molecule type" value="Genomic_DNA"/>
</dbReference>
<name>A0A1L7WTQ7_9HELO</name>
<dbReference type="PANTHER" id="PTHR35605">
    <property type="entry name" value="ECP2 EFFECTOR PROTEIN DOMAIN-CONTAINING PROTEIN-RELATED"/>
    <property type="match status" value="1"/>
</dbReference>
<dbReference type="STRING" id="576137.A0A1L7WTQ7"/>
<dbReference type="Proteomes" id="UP000184330">
    <property type="component" value="Unassembled WGS sequence"/>
</dbReference>
<evidence type="ECO:0000313" key="3">
    <source>
        <dbReference type="Proteomes" id="UP000184330"/>
    </source>
</evidence>
<keyword evidence="1" id="KW-0732">Signal</keyword>
<accession>A0A1L7WTQ7</accession>
<proteinExistence type="predicted"/>
<evidence type="ECO:0000313" key="2">
    <source>
        <dbReference type="EMBL" id="CZR56164.1"/>
    </source>
</evidence>
<evidence type="ECO:0000256" key="1">
    <source>
        <dbReference type="SAM" id="SignalP"/>
    </source>
</evidence>
<keyword evidence="3" id="KW-1185">Reference proteome</keyword>
<organism evidence="2 3">
    <name type="scientific">Phialocephala subalpina</name>
    <dbReference type="NCBI Taxonomy" id="576137"/>
    <lineage>
        <taxon>Eukaryota</taxon>
        <taxon>Fungi</taxon>
        <taxon>Dikarya</taxon>
        <taxon>Ascomycota</taxon>
        <taxon>Pezizomycotina</taxon>
        <taxon>Leotiomycetes</taxon>
        <taxon>Helotiales</taxon>
        <taxon>Mollisiaceae</taxon>
        <taxon>Phialocephala</taxon>
        <taxon>Phialocephala fortinii species complex</taxon>
    </lineage>
</organism>
<dbReference type="AlphaFoldDB" id="A0A1L7WTQ7"/>
<dbReference type="PANTHER" id="PTHR35605:SF1">
    <property type="entry name" value="ECP2 EFFECTOR PROTEIN DOMAIN-CONTAINING PROTEIN-RELATED"/>
    <property type="match status" value="1"/>
</dbReference>